<keyword evidence="4 6" id="KW-0472">Membrane</keyword>
<dbReference type="Proteomes" id="UP001283361">
    <property type="component" value="Unassembled WGS sequence"/>
</dbReference>
<keyword evidence="3 6" id="KW-1133">Transmembrane helix</keyword>
<feature type="transmembrane region" description="Helical" evidence="6">
    <location>
        <begin position="260"/>
        <end position="280"/>
    </location>
</feature>
<name>A0AAE1E9U9_9GAST</name>
<evidence type="ECO:0000259" key="7">
    <source>
        <dbReference type="PROSITE" id="PS50262"/>
    </source>
</evidence>
<dbReference type="Gene3D" id="1.20.1070.10">
    <property type="entry name" value="Rhodopsin 7-helix transmembrane proteins"/>
    <property type="match status" value="1"/>
</dbReference>
<feature type="domain" description="G-protein coupled receptors family 1 profile" evidence="7">
    <location>
        <begin position="157"/>
        <end position="431"/>
    </location>
</feature>
<evidence type="ECO:0000313" key="8">
    <source>
        <dbReference type="EMBL" id="KAK3799666.1"/>
    </source>
</evidence>
<protein>
    <recommendedName>
        <fullName evidence="7">G-protein coupled receptors family 1 profile domain-containing protein</fullName>
    </recommendedName>
</protein>
<keyword evidence="2 6" id="KW-0812">Transmembrane</keyword>
<evidence type="ECO:0000313" key="9">
    <source>
        <dbReference type="Proteomes" id="UP001283361"/>
    </source>
</evidence>
<comment type="subcellular location">
    <subcellularLocation>
        <location evidence="1">Membrane</location>
    </subcellularLocation>
</comment>
<dbReference type="GO" id="GO:0016020">
    <property type="term" value="C:membrane"/>
    <property type="evidence" value="ECO:0007669"/>
    <property type="project" value="UniProtKB-SubCell"/>
</dbReference>
<reference evidence="8" key="1">
    <citation type="journal article" date="2023" name="G3 (Bethesda)">
        <title>A reference genome for the long-term kleptoplast-retaining sea slug Elysia crispata morphotype clarki.</title>
        <authorList>
            <person name="Eastman K.E."/>
            <person name="Pendleton A.L."/>
            <person name="Shaikh M.A."/>
            <person name="Suttiyut T."/>
            <person name="Ogas R."/>
            <person name="Tomko P."/>
            <person name="Gavelis G."/>
            <person name="Widhalm J.R."/>
            <person name="Wisecaver J.H."/>
        </authorList>
    </citation>
    <scope>NUCLEOTIDE SEQUENCE</scope>
    <source>
        <strain evidence="8">ECLA1</strain>
    </source>
</reference>
<feature type="transmembrane region" description="Helical" evidence="6">
    <location>
        <begin position="214"/>
        <end position="239"/>
    </location>
</feature>
<dbReference type="PRINTS" id="PR00237">
    <property type="entry name" value="GPCRRHODOPSN"/>
</dbReference>
<feature type="transmembrane region" description="Helical" evidence="6">
    <location>
        <begin position="177"/>
        <end position="194"/>
    </location>
</feature>
<sequence>MIEEDNLTGRIVPDHTSTSDHHRRPSSTLTSSYELSPPSRPRQCNRKPDCGAPSVVLWVVTVAAVLNSLPSAASATRSGIGTTDSSLDLSTGLTKGRQTYQLESQGSLGDIFSMDYDEVANISSEEWRNFSCQSMELETHFIKCVLEPVICLGGILGILLTMLVLSRKTMCTSTNCYLTALAVGDLLFLCILTTRKLVDRLGDCHFHTSSERTIFLVYSIIFMEVFQYLTVGVTVMLAVERYIAICHPMKAMRVCTVKRARINICLLTLVSFILRCPKFLDIQISYTTLVSGEQLLTVTWVYLYDEQAYTYIVTGVLMTGIPLLMLVVLNVRLIVEIRRSSRYLRYHLANDSRERSVVSSEQLKITMMLVAVIIAFFVCNAPYLIYSLIIASNKYDPSQNPHLTNSHYMRFFKFVCHSLLAIKSSCNFVLYCWFSEKFCTTFKRIFCIHSCQVKPSSSAVANNSCHANGYNNNSCHTNNSRKHVHRPSCYITKETTC</sequence>
<feature type="transmembrane region" description="Helical" evidence="6">
    <location>
        <begin position="365"/>
        <end position="391"/>
    </location>
</feature>
<proteinExistence type="predicted"/>
<comment type="caution">
    <text evidence="8">The sequence shown here is derived from an EMBL/GenBank/DDBJ whole genome shotgun (WGS) entry which is preliminary data.</text>
</comment>
<dbReference type="PROSITE" id="PS50262">
    <property type="entry name" value="G_PROTEIN_RECEP_F1_2"/>
    <property type="match status" value="1"/>
</dbReference>
<dbReference type="Pfam" id="PF00001">
    <property type="entry name" value="7tm_1"/>
    <property type="match status" value="1"/>
</dbReference>
<dbReference type="GO" id="GO:0004930">
    <property type="term" value="F:G protein-coupled receptor activity"/>
    <property type="evidence" value="ECO:0007669"/>
    <property type="project" value="InterPro"/>
</dbReference>
<evidence type="ECO:0000256" key="2">
    <source>
        <dbReference type="ARBA" id="ARBA00022692"/>
    </source>
</evidence>
<feature type="transmembrane region" description="Helical" evidence="6">
    <location>
        <begin position="308"/>
        <end position="335"/>
    </location>
</feature>
<dbReference type="InterPro" id="IPR017452">
    <property type="entry name" value="GPCR_Rhodpsn_7TM"/>
</dbReference>
<dbReference type="InterPro" id="IPR052954">
    <property type="entry name" value="GPCR-Ligand_Int"/>
</dbReference>
<feature type="transmembrane region" description="Helical" evidence="6">
    <location>
        <begin position="411"/>
        <end position="434"/>
    </location>
</feature>
<keyword evidence="9" id="KW-1185">Reference proteome</keyword>
<dbReference type="AlphaFoldDB" id="A0AAE1E9U9"/>
<evidence type="ECO:0000256" key="6">
    <source>
        <dbReference type="SAM" id="Phobius"/>
    </source>
</evidence>
<evidence type="ECO:0000256" key="5">
    <source>
        <dbReference type="SAM" id="MobiDB-lite"/>
    </source>
</evidence>
<gene>
    <name evidence="8" type="ORF">RRG08_027172</name>
</gene>
<dbReference type="SUPFAM" id="SSF81321">
    <property type="entry name" value="Family A G protein-coupled receptor-like"/>
    <property type="match status" value="1"/>
</dbReference>
<organism evidence="8 9">
    <name type="scientific">Elysia crispata</name>
    <name type="common">lettuce slug</name>
    <dbReference type="NCBI Taxonomy" id="231223"/>
    <lineage>
        <taxon>Eukaryota</taxon>
        <taxon>Metazoa</taxon>
        <taxon>Spiralia</taxon>
        <taxon>Lophotrochozoa</taxon>
        <taxon>Mollusca</taxon>
        <taxon>Gastropoda</taxon>
        <taxon>Heterobranchia</taxon>
        <taxon>Euthyneura</taxon>
        <taxon>Panpulmonata</taxon>
        <taxon>Sacoglossa</taxon>
        <taxon>Placobranchoidea</taxon>
        <taxon>Plakobranchidae</taxon>
        <taxon>Elysia</taxon>
    </lineage>
</organism>
<feature type="region of interest" description="Disordered" evidence="5">
    <location>
        <begin position="1"/>
        <end position="47"/>
    </location>
</feature>
<evidence type="ECO:0000256" key="1">
    <source>
        <dbReference type="ARBA" id="ARBA00004370"/>
    </source>
</evidence>
<accession>A0AAE1E9U9</accession>
<feature type="transmembrane region" description="Helical" evidence="6">
    <location>
        <begin position="145"/>
        <end position="165"/>
    </location>
</feature>
<dbReference type="CDD" id="cd14978">
    <property type="entry name" value="7tmA_FMRFamide_R-like"/>
    <property type="match status" value="1"/>
</dbReference>
<dbReference type="PANTHER" id="PTHR46641">
    <property type="entry name" value="FMRFAMIDE RECEPTOR-RELATED"/>
    <property type="match status" value="1"/>
</dbReference>
<evidence type="ECO:0000256" key="4">
    <source>
        <dbReference type="ARBA" id="ARBA00023136"/>
    </source>
</evidence>
<dbReference type="EMBL" id="JAWDGP010000545">
    <property type="protein sequence ID" value="KAK3799666.1"/>
    <property type="molecule type" value="Genomic_DNA"/>
</dbReference>
<evidence type="ECO:0000256" key="3">
    <source>
        <dbReference type="ARBA" id="ARBA00022989"/>
    </source>
</evidence>
<dbReference type="InterPro" id="IPR000276">
    <property type="entry name" value="GPCR_Rhodpsn"/>
</dbReference>
<dbReference type="PANTHER" id="PTHR46641:SF2">
    <property type="entry name" value="FMRFAMIDE RECEPTOR"/>
    <property type="match status" value="1"/>
</dbReference>